<evidence type="ECO:0000259" key="3">
    <source>
        <dbReference type="PROSITE" id="PS50966"/>
    </source>
</evidence>
<dbReference type="RefSeq" id="WP_394463311.1">
    <property type="nucleotide sequence ID" value="NZ_JBIGHZ010000006.1"/>
</dbReference>
<feature type="compositionally biased region" description="Low complexity" evidence="2">
    <location>
        <begin position="73"/>
        <end position="90"/>
    </location>
</feature>
<feature type="compositionally biased region" description="Low complexity" evidence="2">
    <location>
        <begin position="33"/>
        <end position="51"/>
    </location>
</feature>
<organism evidence="4 5">
    <name type="scientific">Roseateles rivi</name>
    <dbReference type="NCBI Taxonomy" id="3299028"/>
    <lineage>
        <taxon>Bacteria</taxon>
        <taxon>Pseudomonadati</taxon>
        <taxon>Pseudomonadota</taxon>
        <taxon>Betaproteobacteria</taxon>
        <taxon>Burkholderiales</taxon>
        <taxon>Sphaerotilaceae</taxon>
        <taxon>Roseateles</taxon>
    </lineage>
</organism>
<feature type="compositionally biased region" description="Polar residues" evidence="2">
    <location>
        <begin position="1"/>
        <end position="10"/>
    </location>
</feature>
<feature type="region of interest" description="Disordered" evidence="2">
    <location>
        <begin position="166"/>
        <end position="191"/>
    </location>
</feature>
<accession>A0ABW7FZM1</accession>
<dbReference type="Proteomes" id="UP001606099">
    <property type="component" value="Unassembled WGS sequence"/>
</dbReference>
<keyword evidence="5" id="KW-1185">Reference proteome</keyword>
<keyword evidence="1" id="KW-0862">Zinc</keyword>
<dbReference type="InterPro" id="IPR007527">
    <property type="entry name" value="Znf_SWIM"/>
</dbReference>
<evidence type="ECO:0000313" key="5">
    <source>
        <dbReference type="Proteomes" id="UP001606099"/>
    </source>
</evidence>
<feature type="compositionally biased region" description="Low complexity" evidence="2">
    <location>
        <begin position="109"/>
        <end position="126"/>
    </location>
</feature>
<feature type="domain" description="SWIM-type" evidence="3">
    <location>
        <begin position="238"/>
        <end position="272"/>
    </location>
</feature>
<sequence>MSQTSKNSASALAEGDEAAAAPAPTKRRRSSSKPKPAQAAPVQEVAADAAPAVPPKPRRKRPTQSVEAAQAVETAPEPHAEAQPAEAAKAPARRRRKSADPATAAEPNPDSAAPQDAAPAPAAPSARQKRRARSEATQAVLAALAGEAAAMVAAAQAAQAEALAKAQAQTDGAPEPSPLAAPSNDQAEAAAPREALPLPEAPRFERLLSEEDQSLSLPERVFTSHRLRALGAAAAGVVTVQLMGQHAWRCDCADFQAQGQCEHGAALLALLSPDEQTTLDEGWPGAAAELWLRPGPVRQLQWVAGRDLPEALQAQAQAALDEAQRCDAEWAFPWLQELLQTAHALGVLVRVEPAVWAQLAWSRDTAARAAKLEQALEQDPQWQAPLHGLQDAVPVYQWEAAQFAVAAGRALLADDLGLGQRPAALAAATLWTRLFGLEGIWIVAPAAAHAAWQRDMQRWWGDQAPTHQLLSELPAAGTAEAPMLLIVDSPELFAPAQREALRQLEVPHLMLLAAQDPLGKPELADWVQWLDHAKRGPWARLQALEANAGKRAQREALETVLLTRPRRELVAQLPAQITQQRWLKLPAKHVEMPAAALAQLRLLAARWQQSGWLDSAQQRQLLDALSLLPPSSRQVLAAKAQALAELHGECFNSPVPMAARLLVCARSETLLDSLAAAAALRACAPLRLAPGASAAQLEELLQLWRAQPKRPLLLSDAALQRHAQAVRAVGVGAMGAALALVHADQPWSAAQLEQRAEAAAGAQRGLPVLRILVADSLDERLHDGALAMPQWLDEPTPWLDEAQLATLMPALAPLLA</sequence>
<dbReference type="PROSITE" id="PS50966">
    <property type="entry name" value="ZF_SWIM"/>
    <property type="match status" value="1"/>
</dbReference>
<keyword evidence="1" id="KW-0479">Metal-binding</keyword>
<keyword evidence="1" id="KW-0863">Zinc-finger</keyword>
<dbReference type="EMBL" id="JBIGHZ010000006">
    <property type="protein sequence ID" value="MFG6449769.1"/>
    <property type="molecule type" value="Genomic_DNA"/>
</dbReference>
<reference evidence="4 5" key="1">
    <citation type="submission" date="2024-08" db="EMBL/GenBank/DDBJ databases">
        <authorList>
            <person name="Lu H."/>
        </authorList>
    </citation>
    <scope>NUCLEOTIDE SEQUENCE [LARGE SCALE GENOMIC DNA]</scope>
    <source>
        <strain evidence="4 5">BYS180W</strain>
    </source>
</reference>
<proteinExistence type="predicted"/>
<gene>
    <name evidence="4" type="ORF">ACG0Z6_16205</name>
</gene>
<evidence type="ECO:0000313" key="4">
    <source>
        <dbReference type="EMBL" id="MFG6449769.1"/>
    </source>
</evidence>
<evidence type="ECO:0000256" key="2">
    <source>
        <dbReference type="SAM" id="MobiDB-lite"/>
    </source>
</evidence>
<feature type="region of interest" description="Disordered" evidence="2">
    <location>
        <begin position="1"/>
        <end position="136"/>
    </location>
</feature>
<protein>
    <recommendedName>
        <fullName evidence="3">SWIM-type domain-containing protein</fullName>
    </recommendedName>
</protein>
<comment type="caution">
    <text evidence="4">The sequence shown here is derived from an EMBL/GenBank/DDBJ whole genome shotgun (WGS) entry which is preliminary data.</text>
</comment>
<name>A0ABW7FZM1_9BURK</name>
<evidence type="ECO:0000256" key="1">
    <source>
        <dbReference type="PROSITE-ProRule" id="PRU00325"/>
    </source>
</evidence>